<dbReference type="Pfam" id="PF04640">
    <property type="entry name" value="PLATZ"/>
    <property type="match status" value="1"/>
</dbReference>
<dbReference type="InterPro" id="IPR006734">
    <property type="entry name" value="PLATZ"/>
</dbReference>
<dbReference type="AlphaFoldDB" id="S8CUF4"/>
<gene>
    <name evidence="2" type="ORF">M569_06252</name>
</gene>
<organism evidence="2 3">
    <name type="scientific">Genlisea aurea</name>
    <dbReference type="NCBI Taxonomy" id="192259"/>
    <lineage>
        <taxon>Eukaryota</taxon>
        <taxon>Viridiplantae</taxon>
        <taxon>Streptophyta</taxon>
        <taxon>Embryophyta</taxon>
        <taxon>Tracheophyta</taxon>
        <taxon>Spermatophyta</taxon>
        <taxon>Magnoliopsida</taxon>
        <taxon>eudicotyledons</taxon>
        <taxon>Gunneridae</taxon>
        <taxon>Pentapetalae</taxon>
        <taxon>asterids</taxon>
        <taxon>lamiids</taxon>
        <taxon>Lamiales</taxon>
        <taxon>Lentibulariaceae</taxon>
        <taxon>Genlisea</taxon>
    </lineage>
</organism>
<sequence length="93" mass="10301">QPYRCNQKWVVSLTPLPHNGSGSLVKGNGACRVCERKLNGSDHYLFCSIACKVEAKSGEAEKRRSQKDGTSDDRRRSGVGSRKRARKGVPRRA</sequence>
<reference evidence="2 3" key="1">
    <citation type="journal article" date="2013" name="BMC Genomics">
        <title>The miniature genome of a carnivorous plant Genlisea aurea contains a low number of genes and short non-coding sequences.</title>
        <authorList>
            <person name="Leushkin E.V."/>
            <person name="Sutormin R.A."/>
            <person name="Nabieva E.R."/>
            <person name="Penin A.A."/>
            <person name="Kondrashov A.S."/>
            <person name="Logacheva M.D."/>
        </authorList>
    </citation>
    <scope>NUCLEOTIDE SEQUENCE [LARGE SCALE GENOMIC DNA]</scope>
</reference>
<feature type="non-terminal residue" evidence="2">
    <location>
        <position position="1"/>
    </location>
</feature>
<dbReference type="PANTHER" id="PTHR31065:SF9">
    <property type="entry name" value="TRANSCRIPTION FACTOR FAMILY PROTEIN, PUTATIVE-RELATED"/>
    <property type="match status" value="1"/>
</dbReference>
<feature type="compositionally biased region" description="Basic and acidic residues" evidence="1">
    <location>
        <begin position="57"/>
        <end position="76"/>
    </location>
</feature>
<name>S8CUF4_9LAMI</name>
<dbReference type="Proteomes" id="UP000015453">
    <property type="component" value="Unassembled WGS sequence"/>
</dbReference>
<feature type="compositionally biased region" description="Basic residues" evidence="1">
    <location>
        <begin position="81"/>
        <end position="93"/>
    </location>
</feature>
<proteinExistence type="predicted"/>
<evidence type="ECO:0000313" key="2">
    <source>
        <dbReference type="EMBL" id="EPS68516.1"/>
    </source>
</evidence>
<dbReference type="PANTHER" id="PTHR31065">
    <property type="entry name" value="PLATZ TRANSCRIPTION FACTOR FAMILY PROTEIN"/>
    <property type="match status" value="1"/>
</dbReference>
<evidence type="ECO:0000256" key="1">
    <source>
        <dbReference type="SAM" id="MobiDB-lite"/>
    </source>
</evidence>
<comment type="caution">
    <text evidence="2">The sequence shown here is derived from an EMBL/GenBank/DDBJ whole genome shotgun (WGS) entry which is preliminary data.</text>
</comment>
<dbReference type="EMBL" id="AUSU01002570">
    <property type="protein sequence ID" value="EPS68516.1"/>
    <property type="molecule type" value="Genomic_DNA"/>
</dbReference>
<accession>S8CUF4</accession>
<protein>
    <submittedName>
        <fullName evidence="2">Uncharacterized protein</fullName>
    </submittedName>
</protein>
<feature type="non-terminal residue" evidence="2">
    <location>
        <position position="93"/>
    </location>
</feature>
<feature type="region of interest" description="Disordered" evidence="1">
    <location>
        <begin position="57"/>
        <end position="93"/>
    </location>
</feature>
<evidence type="ECO:0000313" key="3">
    <source>
        <dbReference type="Proteomes" id="UP000015453"/>
    </source>
</evidence>
<keyword evidence="3" id="KW-1185">Reference proteome</keyword>
<dbReference type="OrthoDB" id="890219at2759"/>